<evidence type="ECO:0000313" key="6">
    <source>
        <dbReference type="EMBL" id="REF99909.1"/>
    </source>
</evidence>
<protein>
    <submittedName>
        <fullName evidence="6">Peptide/nickel transport system ATP-binding protein/oligopeptide transport system ATP-binding protein</fullName>
    </submittedName>
</protein>
<comment type="caution">
    <text evidence="6">The sequence shown here is derived from an EMBL/GenBank/DDBJ whole genome shotgun (WGS) entry which is preliminary data.</text>
</comment>
<evidence type="ECO:0000259" key="5">
    <source>
        <dbReference type="PROSITE" id="PS50893"/>
    </source>
</evidence>
<name>A0A3D9ZSN7_9ACTN</name>
<dbReference type="AlphaFoldDB" id="A0A3D9ZSN7"/>
<dbReference type="RefSeq" id="WP_116071058.1">
    <property type="nucleotide sequence ID" value="NZ_BONB01000054.1"/>
</dbReference>
<proteinExistence type="inferred from homology"/>
<dbReference type="CDD" id="cd03257">
    <property type="entry name" value="ABC_NikE_OppD_transporters"/>
    <property type="match status" value="1"/>
</dbReference>
<keyword evidence="4 6" id="KW-0067">ATP-binding</keyword>
<sequence length="327" mass="34928">MSVVAVRDLTVRYPRRGAFRKAELTAVDAVSFAIEAGRTLGLAGESGSGKSSVARALMRVHDPASGSVQVAGREVTTLRGGALRKFRAHMQMVFQDPYDSLNPRLTAGENVGEALTAAGVPRPDQVSRTRELFDRVGLPAAFTGRYPHQLSGGQRQRVSIARALAVGPQVLVCDEAVSALDVSVRAQILNLLKDLQEADGLAYLFISHDMSTLRFIADDVAIMYQGRIVELASSAEVFANPRHPYTRALLAAIPEPGAGRRHRRGVVRGEAPPADAELTGCAFAPRCPLATEICRVERPALVEDAAGHRAACHHADAVPTAIEGSTK</sequence>
<evidence type="ECO:0000313" key="7">
    <source>
        <dbReference type="Proteomes" id="UP000256913"/>
    </source>
</evidence>
<dbReference type="InterPro" id="IPR050319">
    <property type="entry name" value="ABC_transp_ATP-bind"/>
</dbReference>
<dbReference type="PROSITE" id="PS50893">
    <property type="entry name" value="ABC_TRANSPORTER_2"/>
    <property type="match status" value="1"/>
</dbReference>
<dbReference type="Pfam" id="PF00005">
    <property type="entry name" value="ABC_tran"/>
    <property type="match status" value="1"/>
</dbReference>
<evidence type="ECO:0000256" key="2">
    <source>
        <dbReference type="ARBA" id="ARBA00022448"/>
    </source>
</evidence>
<dbReference type="InterPro" id="IPR017871">
    <property type="entry name" value="ABC_transporter-like_CS"/>
</dbReference>
<dbReference type="NCBIfam" id="TIGR01727">
    <property type="entry name" value="oligo_HPY"/>
    <property type="match status" value="1"/>
</dbReference>
<evidence type="ECO:0000256" key="3">
    <source>
        <dbReference type="ARBA" id="ARBA00022741"/>
    </source>
</evidence>
<organism evidence="6 7">
    <name type="scientific">Asanoa ferruginea</name>
    <dbReference type="NCBI Taxonomy" id="53367"/>
    <lineage>
        <taxon>Bacteria</taxon>
        <taxon>Bacillati</taxon>
        <taxon>Actinomycetota</taxon>
        <taxon>Actinomycetes</taxon>
        <taxon>Micromonosporales</taxon>
        <taxon>Micromonosporaceae</taxon>
        <taxon>Asanoa</taxon>
    </lineage>
</organism>
<keyword evidence="7" id="KW-1185">Reference proteome</keyword>
<dbReference type="GO" id="GO:0055085">
    <property type="term" value="P:transmembrane transport"/>
    <property type="evidence" value="ECO:0007669"/>
    <property type="project" value="UniProtKB-ARBA"/>
</dbReference>
<dbReference type="GO" id="GO:0015833">
    <property type="term" value="P:peptide transport"/>
    <property type="evidence" value="ECO:0007669"/>
    <property type="project" value="InterPro"/>
</dbReference>
<dbReference type="GO" id="GO:0005524">
    <property type="term" value="F:ATP binding"/>
    <property type="evidence" value="ECO:0007669"/>
    <property type="project" value="UniProtKB-KW"/>
</dbReference>
<dbReference type="SMART" id="SM00382">
    <property type="entry name" value="AAA"/>
    <property type="match status" value="1"/>
</dbReference>
<dbReference type="InterPro" id="IPR027417">
    <property type="entry name" value="P-loop_NTPase"/>
</dbReference>
<dbReference type="InterPro" id="IPR003593">
    <property type="entry name" value="AAA+_ATPase"/>
</dbReference>
<dbReference type="EMBL" id="QUMQ01000001">
    <property type="protein sequence ID" value="REF99909.1"/>
    <property type="molecule type" value="Genomic_DNA"/>
</dbReference>
<dbReference type="GO" id="GO:0016887">
    <property type="term" value="F:ATP hydrolysis activity"/>
    <property type="evidence" value="ECO:0007669"/>
    <property type="project" value="InterPro"/>
</dbReference>
<gene>
    <name evidence="6" type="ORF">DFJ67_5954</name>
</gene>
<evidence type="ECO:0000256" key="4">
    <source>
        <dbReference type="ARBA" id="ARBA00022840"/>
    </source>
</evidence>
<dbReference type="PANTHER" id="PTHR43776:SF7">
    <property type="entry name" value="D,D-DIPEPTIDE TRANSPORT ATP-BINDING PROTEIN DDPF-RELATED"/>
    <property type="match status" value="1"/>
</dbReference>
<dbReference type="InterPro" id="IPR003439">
    <property type="entry name" value="ABC_transporter-like_ATP-bd"/>
</dbReference>
<dbReference type="FunFam" id="3.40.50.300:FF:000016">
    <property type="entry name" value="Oligopeptide ABC transporter ATP-binding component"/>
    <property type="match status" value="1"/>
</dbReference>
<evidence type="ECO:0000256" key="1">
    <source>
        <dbReference type="ARBA" id="ARBA00005417"/>
    </source>
</evidence>
<dbReference type="OrthoDB" id="3504674at2"/>
<dbReference type="Proteomes" id="UP000256913">
    <property type="component" value="Unassembled WGS sequence"/>
</dbReference>
<dbReference type="InterPro" id="IPR013563">
    <property type="entry name" value="Oligopep_ABC_C"/>
</dbReference>
<dbReference type="SUPFAM" id="SSF52540">
    <property type="entry name" value="P-loop containing nucleoside triphosphate hydrolases"/>
    <property type="match status" value="1"/>
</dbReference>
<feature type="domain" description="ABC transporter" evidence="5">
    <location>
        <begin position="4"/>
        <end position="250"/>
    </location>
</feature>
<keyword evidence="2" id="KW-0813">Transport</keyword>
<reference evidence="6 7" key="1">
    <citation type="submission" date="2018-08" db="EMBL/GenBank/DDBJ databases">
        <title>Sequencing the genomes of 1000 actinobacteria strains.</title>
        <authorList>
            <person name="Klenk H.-P."/>
        </authorList>
    </citation>
    <scope>NUCLEOTIDE SEQUENCE [LARGE SCALE GENOMIC DNA]</scope>
    <source>
        <strain evidence="6 7">DSM 44099</strain>
    </source>
</reference>
<keyword evidence="3" id="KW-0547">Nucleotide-binding</keyword>
<dbReference type="Gene3D" id="3.40.50.300">
    <property type="entry name" value="P-loop containing nucleotide triphosphate hydrolases"/>
    <property type="match status" value="1"/>
</dbReference>
<dbReference type="PROSITE" id="PS00211">
    <property type="entry name" value="ABC_TRANSPORTER_1"/>
    <property type="match status" value="1"/>
</dbReference>
<accession>A0A3D9ZSN7</accession>
<dbReference type="Pfam" id="PF08352">
    <property type="entry name" value="oligo_HPY"/>
    <property type="match status" value="1"/>
</dbReference>
<dbReference type="PANTHER" id="PTHR43776">
    <property type="entry name" value="TRANSPORT ATP-BINDING PROTEIN"/>
    <property type="match status" value="1"/>
</dbReference>
<comment type="similarity">
    <text evidence="1">Belongs to the ABC transporter superfamily.</text>
</comment>